<sequence length="215" mass="24452">MNRGKLILVRHGLSVYNDQNRFTGWKDVDLNEQGVKEAKQAVTLLEEVNFDMAFTSKLKRANDTLDFILKGINQESIPIEKDLALNERDYGDLVGQNKAEAAKKFGDEQVQIWRRSYDIPPPGGESLKDTADRVIPYLNEKILPQVHDGKNIIVSAHGNSIRAIVMALKNFTPEQILKTEIGWCEPWIFEFEDTTLTKLEIKARPNVKSMSKLPD</sequence>
<comment type="caution">
    <text evidence="8">The sequence shown here is derived from an EMBL/GenBank/DDBJ whole genome shotgun (WGS) entry which is preliminary data.</text>
</comment>
<feature type="binding site" evidence="4 6">
    <location>
        <begin position="158"/>
        <end position="159"/>
    </location>
    <ligand>
        <name>substrate</name>
    </ligand>
</feature>
<keyword evidence="4" id="KW-0312">Gluconeogenesis</keyword>
<dbReference type="PANTHER" id="PTHR11931">
    <property type="entry name" value="PHOSPHOGLYCERATE MUTASE"/>
    <property type="match status" value="1"/>
</dbReference>
<dbReference type="GO" id="GO:0006096">
    <property type="term" value="P:glycolytic process"/>
    <property type="evidence" value="ECO:0007669"/>
    <property type="project" value="UniProtKB-UniRule"/>
</dbReference>
<protein>
    <recommendedName>
        <fullName evidence="4">2,3-bisphosphoglycerate-dependent phosphoglycerate mutase</fullName>
        <shortName evidence="4">BPG-dependent PGAM</shortName>
        <shortName evidence="4">PGAM</shortName>
        <shortName evidence="4">Phosphoglyceromutase</shortName>
        <shortName evidence="4">dPGM</shortName>
        <ecNumber evidence="4">5.4.2.11</ecNumber>
    </recommendedName>
</protein>
<evidence type="ECO:0000256" key="4">
    <source>
        <dbReference type="HAMAP-Rule" id="MF_01039"/>
    </source>
</evidence>
<accession>A0A1J5T0V1</accession>
<feature type="active site" description="Tele-phosphohistidine intermediate" evidence="4 5">
    <location>
        <position position="11"/>
    </location>
</feature>
<keyword evidence="3 4" id="KW-0413">Isomerase</keyword>
<keyword evidence="2 4" id="KW-0324">Glycolysis</keyword>
<dbReference type="SMART" id="SM00855">
    <property type="entry name" value="PGAM"/>
    <property type="match status" value="1"/>
</dbReference>
<dbReference type="Gene3D" id="3.40.50.1240">
    <property type="entry name" value="Phosphoglycerate mutase-like"/>
    <property type="match status" value="1"/>
</dbReference>
<dbReference type="Proteomes" id="UP000183403">
    <property type="component" value="Unassembled WGS sequence"/>
</dbReference>
<proteinExistence type="inferred from homology"/>
<feature type="binding site" evidence="4 6">
    <location>
        <position position="98"/>
    </location>
    <ligand>
        <name>substrate</name>
    </ligand>
</feature>
<feature type="binding site" evidence="4 6">
    <location>
        <begin position="10"/>
        <end position="17"/>
    </location>
    <ligand>
        <name>substrate</name>
    </ligand>
</feature>
<evidence type="ECO:0000313" key="8">
    <source>
        <dbReference type="EMBL" id="OIR09888.1"/>
    </source>
</evidence>
<dbReference type="AlphaFoldDB" id="A0A1J5T0V1"/>
<feature type="site" description="Transition state stabilizer" evidence="4 7">
    <location>
        <position position="157"/>
    </location>
</feature>
<dbReference type="NCBIfam" id="TIGR01258">
    <property type="entry name" value="pgm_1"/>
    <property type="match status" value="1"/>
</dbReference>
<comment type="similarity">
    <text evidence="1 4">Belongs to the phosphoglycerate mutase family. BPG-dependent PGAM subfamily.</text>
</comment>
<dbReference type="InterPro" id="IPR013078">
    <property type="entry name" value="His_Pase_superF_clade-1"/>
</dbReference>
<feature type="binding site" evidence="4 6">
    <location>
        <begin position="87"/>
        <end position="90"/>
    </location>
    <ligand>
        <name>substrate</name>
    </ligand>
</feature>
<feature type="active site" description="Proton donor/acceptor" evidence="4 5">
    <location>
        <position position="87"/>
    </location>
</feature>
<comment type="catalytic activity">
    <reaction evidence="4">
        <text>(2R)-2-phosphoglycerate = (2R)-3-phosphoglycerate</text>
        <dbReference type="Rhea" id="RHEA:15901"/>
        <dbReference type="ChEBI" id="CHEBI:58272"/>
        <dbReference type="ChEBI" id="CHEBI:58289"/>
        <dbReference type="EC" id="5.4.2.11"/>
    </reaction>
</comment>
<evidence type="ECO:0000256" key="3">
    <source>
        <dbReference type="ARBA" id="ARBA00023235"/>
    </source>
</evidence>
<evidence type="ECO:0000256" key="7">
    <source>
        <dbReference type="PIRSR" id="PIRSR613078-3"/>
    </source>
</evidence>
<dbReference type="SUPFAM" id="SSF53254">
    <property type="entry name" value="Phosphoglycerate mutase-like"/>
    <property type="match status" value="1"/>
</dbReference>
<comment type="function">
    <text evidence="4">Catalyzes the interconversion of 2-phosphoglycerate and 3-phosphoglycerate.</text>
</comment>
<comment type="pathway">
    <text evidence="4">Carbohydrate degradation; glycolysis; pyruvate from D-glyceraldehyde 3-phosphate: step 3/5.</text>
</comment>
<feature type="binding site" evidence="4 6">
    <location>
        <begin position="114"/>
        <end position="115"/>
    </location>
    <ligand>
        <name>substrate</name>
    </ligand>
</feature>
<dbReference type="UniPathway" id="UPA00109">
    <property type="reaction ID" value="UER00186"/>
</dbReference>
<dbReference type="EC" id="5.4.2.11" evidence="4"/>
<dbReference type="GO" id="GO:0004619">
    <property type="term" value="F:phosphoglycerate mutase activity"/>
    <property type="evidence" value="ECO:0007669"/>
    <property type="project" value="UniProtKB-UniRule"/>
</dbReference>
<dbReference type="Pfam" id="PF00300">
    <property type="entry name" value="His_Phos_1"/>
    <property type="match status" value="1"/>
</dbReference>
<dbReference type="GO" id="GO:0006094">
    <property type="term" value="P:gluconeogenesis"/>
    <property type="evidence" value="ECO:0007669"/>
    <property type="project" value="UniProtKB-UniRule"/>
</dbReference>
<evidence type="ECO:0000313" key="9">
    <source>
        <dbReference type="Proteomes" id="UP000183403"/>
    </source>
</evidence>
<gene>
    <name evidence="4" type="primary">gpmA</name>
    <name evidence="8" type="ORF">BEU03_01320</name>
</gene>
<dbReference type="InterPro" id="IPR029033">
    <property type="entry name" value="His_PPase_superfam"/>
</dbReference>
<evidence type="ECO:0000256" key="5">
    <source>
        <dbReference type="PIRSR" id="PIRSR613078-1"/>
    </source>
</evidence>
<name>A0A1J5T0V1_9ARCH</name>
<reference evidence="8 9" key="1">
    <citation type="submission" date="2016-08" db="EMBL/GenBank/DDBJ databases">
        <title>New Insights into Marine Group III Euryarchaeota, from dark to light.</title>
        <authorList>
            <person name="Haro-Moreno J.M."/>
            <person name="Rodriguez-Valera F."/>
            <person name="Lopez-Garcia P."/>
            <person name="Moreira D."/>
            <person name="Martin-Cuadrado A.B."/>
        </authorList>
    </citation>
    <scope>NUCLEOTIDE SEQUENCE [LARGE SCALE GENOMIC DNA]</scope>
    <source>
        <strain evidence="8">CG-Epi6</strain>
    </source>
</reference>
<evidence type="ECO:0000256" key="1">
    <source>
        <dbReference type="ARBA" id="ARBA00006717"/>
    </source>
</evidence>
<evidence type="ECO:0000256" key="2">
    <source>
        <dbReference type="ARBA" id="ARBA00023152"/>
    </source>
</evidence>
<dbReference type="EMBL" id="MIYV01000025">
    <property type="protein sequence ID" value="OIR09888.1"/>
    <property type="molecule type" value="Genomic_DNA"/>
</dbReference>
<feature type="binding site" evidence="4 6">
    <location>
        <position position="60"/>
    </location>
    <ligand>
        <name>substrate</name>
    </ligand>
</feature>
<dbReference type="HAMAP" id="MF_01039">
    <property type="entry name" value="PGAM_GpmA"/>
    <property type="match status" value="1"/>
</dbReference>
<dbReference type="InterPro" id="IPR005952">
    <property type="entry name" value="Phosphogly_mut1"/>
</dbReference>
<feature type="binding site" evidence="4 6">
    <location>
        <begin position="23"/>
        <end position="24"/>
    </location>
    <ligand>
        <name>substrate</name>
    </ligand>
</feature>
<evidence type="ECO:0000256" key="6">
    <source>
        <dbReference type="PIRSR" id="PIRSR613078-2"/>
    </source>
</evidence>
<dbReference type="CDD" id="cd07067">
    <property type="entry name" value="HP_PGM_like"/>
    <property type="match status" value="1"/>
</dbReference>
<organism evidence="8 9">
    <name type="scientific">Marine Group III euryarchaeote CG-Epi6</name>
    <dbReference type="NCBI Taxonomy" id="1889000"/>
    <lineage>
        <taxon>Archaea</taxon>
        <taxon>Methanobacteriati</taxon>
        <taxon>Thermoplasmatota</taxon>
        <taxon>Thermoplasmata</taxon>
        <taxon>Candidatus Thermoprofundales</taxon>
    </lineage>
</organism>